<dbReference type="InterPro" id="IPR016064">
    <property type="entry name" value="NAD/diacylglycerol_kinase_sf"/>
</dbReference>
<dbReference type="Pfam" id="PF19279">
    <property type="entry name" value="YegS_C"/>
    <property type="match status" value="1"/>
</dbReference>
<dbReference type="PANTHER" id="PTHR30492:SF0">
    <property type="entry name" value="METHYLGLYOXAL SYNTHASE"/>
    <property type="match status" value="1"/>
</dbReference>
<dbReference type="PROSITE" id="PS50146">
    <property type="entry name" value="DAGK"/>
    <property type="match status" value="1"/>
</dbReference>
<accession>A0A560WGU2</accession>
<comment type="caution">
    <text evidence="3">The sequence shown here is derived from an EMBL/GenBank/DDBJ whole genome shotgun (WGS) entry which is preliminary data.</text>
</comment>
<dbReference type="GO" id="GO:0008929">
    <property type="term" value="F:methylglyoxal synthase activity"/>
    <property type="evidence" value="ECO:0007669"/>
    <property type="project" value="InterPro"/>
</dbReference>
<proteinExistence type="predicted"/>
<feature type="domain" description="DAGKc" evidence="2">
    <location>
        <begin position="57"/>
        <end position="188"/>
    </location>
</feature>
<dbReference type="SUPFAM" id="SSF111331">
    <property type="entry name" value="NAD kinase/diacylglycerol kinase-like"/>
    <property type="match status" value="1"/>
</dbReference>
<dbReference type="InterPro" id="IPR001206">
    <property type="entry name" value="Diacylglycerol_kinase_cat_dom"/>
</dbReference>
<dbReference type="Pfam" id="PF00781">
    <property type="entry name" value="DAGK_cat"/>
    <property type="match status" value="1"/>
</dbReference>
<protein>
    <submittedName>
        <fullName evidence="3">Diacylglycerol kinase family enzyme</fullName>
    </submittedName>
</protein>
<dbReference type="PANTHER" id="PTHR30492">
    <property type="entry name" value="METHYLGLYOXAL SYNTHASE"/>
    <property type="match status" value="1"/>
</dbReference>
<dbReference type="InterPro" id="IPR004363">
    <property type="entry name" value="Methylgl_synth"/>
</dbReference>
<dbReference type="AlphaFoldDB" id="A0A560WGU2"/>
<evidence type="ECO:0000256" key="1">
    <source>
        <dbReference type="SAM" id="MobiDB-lite"/>
    </source>
</evidence>
<dbReference type="InterPro" id="IPR045540">
    <property type="entry name" value="YegS/DAGK_C"/>
</dbReference>
<dbReference type="GO" id="GO:0005829">
    <property type="term" value="C:cytosol"/>
    <property type="evidence" value="ECO:0007669"/>
    <property type="project" value="TreeGrafter"/>
</dbReference>
<sequence length="376" mass="40623">MSGSWLLLLLAVLLCLLLLAVVLALVVTDPGPRGGRGRRVRPPRSAFRRSANGGEPARRQRAAIIVNPTKVPDVAVARDELAAVCERLGWDAPLVIETTAEDPGTGQTRQALEAGVDLVCPLGGDGTVRAVAVALAGTRTPLGLLPRGTGNLLARNLDIPFADITAAMEVACTGRNRPIDVAWLEMPPREEERVEDEGQADPPVEGPRVDRHLFLVMAGMGFDAEIMEATSEELKDRAGWPAYFMTGIRKLFVKRFAVRYSVDGQAQDQVAARTIVFGNCGTLTGGIQLMPRAEIDDGQLDCVVVNPRTIIGWGSIAGRVLSRSTRDARELIRTTGERFEVETDDEHAVQVDGDVLGTADRLVITVDRQSLIVRSR</sequence>
<evidence type="ECO:0000313" key="3">
    <source>
        <dbReference type="EMBL" id="TWD16911.1"/>
    </source>
</evidence>
<reference evidence="3 4" key="1">
    <citation type="submission" date="2019-06" db="EMBL/GenBank/DDBJ databases">
        <title>Sequencing the genomes of 1000 actinobacteria strains.</title>
        <authorList>
            <person name="Klenk H.-P."/>
        </authorList>
    </citation>
    <scope>NUCLEOTIDE SEQUENCE [LARGE SCALE GENOMIC DNA]</scope>
    <source>
        <strain evidence="3 4">DSM 18935</strain>
    </source>
</reference>
<dbReference type="Proteomes" id="UP000315628">
    <property type="component" value="Unassembled WGS sequence"/>
</dbReference>
<dbReference type="RefSeq" id="WP_246074335.1">
    <property type="nucleotide sequence ID" value="NZ_BAAAYT010000002.1"/>
</dbReference>
<evidence type="ECO:0000313" key="4">
    <source>
        <dbReference type="Proteomes" id="UP000315628"/>
    </source>
</evidence>
<feature type="region of interest" description="Disordered" evidence="1">
    <location>
        <begin position="32"/>
        <end position="58"/>
    </location>
</feature>
<organism evidence="3 4">
    <name type="scientific">Marihabitans asiaticum</name>
    <dbReference type="NCBI Taxonomy" id="415218"/>
    <lineage>
        <taxon>Bacteria</taxon>
        <taxon>Bacillati</taxon>
        <taxon>Actinomycetota</taxon>
        <taxon>Actinomycetes</taxon>
        <taxon>Micrococcales</taxon>
        <taxon>Intrasporangiaceae</taxon>
        <taxon>Marihabitans</taxon>
    </lineage>
</organism>
<evidence type="ECO:0000259" key="2">
    <source>
        <dbReference type="PROSITE" id="PS50146"/>
    </source>
</evidence>
<dbReference type="EMBL" id="VIUW01000001">
    <property type="protein sequence ID" value="TWD16911.1"/>
    <property type="molecule type" value="Genomic_DNA"/>
</dbReference>
<dbReference type="GO" id="GO:0016301">
    <property type="term" value="F:kinase activity"/>
    <property type="evidence" value="ECO:0007669"/>
    <property type="project" value="UniProtKB-KW"/>
</dbReference>
<dbReference type="Gene3D" id="2.60.200.40">
    <property type="match status" value="1"/>
</dbReference>
<gene>
    <name evidence="3" type="ORF">FB557_0457</name>
</gene>
<dbReference type="GO" id="GO:0019242">
    <property type="term" value="P:methylglyoxal biosynthetic process"/>
    <property type="evidence" value="ECO:0007669"/>
    <property type="project" value="InterPro"/>
</dbReference>
<keyword evidence="3" id="KW-0808">Transferase</keyword>
<dbReference type="Gene3D" id="3.40.50.10330">
    <property type="entry name" value="Probable inorganic polyphosphate/atp-NAD kinase, domain 1"/>
    <property type="match status" value="1"/>
</dbReference>
<keyword evidence="3" id="KW-0418">Kinase</keyword>
<keyword evidence="4" id="KW-1185">Reference proteome</keyword>
<name>A0A560WGU2_9MICO</name>
<dbReference type="InterPro" id="IPR017438">
    <property type="entry name" value="ATP-NAD_kinase_N"/>
</dbReference>